<protein>
    <submittedName>
        <fullName evidence="1">Uncharacterized protein</fullName>
    </submittedName>
</protein>
<dbReference type="EMBL" id="GBXM01092988">
    <property type="protein sequence ID" value="JAH15589.1"/>
    <property type="molecule type" value="Transcribed_RNA"/>
</dbReference>
<name>A0A0E9QFL5_ANGAN</name>
<reference evidence="1" key="2">
    <citation type="journal article" date="2015" name="Fish Shellfish Immunol.">
        <title>Early steps in the European eel (Anguilla anguilla)-Vibrio vulnificus interaction in the gills: Role of the RtxA13 toxin.</title>
        <authorList>
            <person name="Callol A."/>
            <person name="Pajuelo D."/>
            <person name="Ebbesson L."/>
            <person name="Teles M."/>
            <person name="MacKenzie S."/>
            <person name="Amaro C."/>
        </authorList>
    </citation>
    <scope>NUCLEOTIDE SEQUENCE</scope>
</reference>
<sequence length="64" mass="7111">MMYVDQKVQASSHTPLKDFSVGFPDRFARNLRSDTLHSVSPGRALLNGITLRLHCTRNGNKAPS</sequence>
<accession>A0A0E9QFL5</accession>
<organism evidence="1">
    <name type="scientific">Anguilla anguilla</name>
    <name type="common">European freshwater eel</name>
    <name type="synonym">Muraena anguilla</name>
    <dbReference type="NCBI Taxonomy" id="7936"/>
    <lineage>
        <taxon>Eukaryota</taxon>
        <taxon>Metazoa</taxon>
        <taxon>Chordata</taxon>
        <taxon>Craniata</taxon>
        <taxon>Vertebrata</taxon>
        <taxon>Euteleostomi</taxon>
        <taxon>Actinopterygii</taxon>
        <taxon>Neopterygii</taxon>
        <taxon>Teleostei</taxon>
        <taxon>Anguilliformes</taxon>
        <taxon>Anguillidae</taxon>
        <taxon>Anguilla</taxon>
    </lineage>
</organism>
<dbReference type="AlphaFoldDB" id="A0A0E9QFL5"/>
<reference evidence="1" key="1">
    <citation type="submission" date="2014-11" db="EMBL/GenBank/DDBJ databases">
        <authorList>
            <person name="Amaro Gonzalez C."/>
        </authorList>
    </citation>
    <scope>NUCLEOTIDE SEQUENCE</scope>
</reference>
<proteinExistence type="predicted"/>
<evidence type="ECO:0000313" key="1">
    <source>
        <dbReference type="EMBL" id="JAH15589.1"/>
    </source>
</evidence>